<dbReference type="GeneID" id="91009396"/>
<name>A0A1B8P3V1_HALEL</name>
<protein>
    <submittedName>
        <fullName evidence="1">Uncharacterized protein</fullName>
    </submittedName>
</protein>
<organism evidence="1 2">
    <name type="scientific">Halomonas elongata</name>
    <dbReference type="NCBI Taxonomy" id="2746"/>
    <lineage>
        <taxon>Bacteria</taxon>
        <taxon>Pseudomonadati</taxon>
        <taxon>Pseudomonadota</taxon>
        <taxon>Gammaproteobacteria</taxon>
        <taxon>Oceanospirillales</taxon>
        <taxon>Halomonadaceae</taxon>
        <taxon>Halomonas</taxon>
    </lineage>
</organism>
<dbReference type="EMBL" id="MAJD01000001">
    <property type="protein sequence ID" value="OBX36931.1"/>
    <property type="molecule type" value="Genomic_DNA"/>
</dbReference>
<dbReference type="AlphaFoldDB" id="A0A1B8P3V1"/>
<evidence type="ECO:0000313" key="2">
    <source>
        <dbReference type="Proteomes" id="UP000092504"/>
    </source>
</evidence>
<comment type="caution">
    <text evidence="1">The sequence shown here is derived from an EMBL/GenBank/DDBJ whole genome shotgun (WGS) entry which is preliminary data.</text>
</comment>
<evidence type="ECO:0000313" key="1">
    <source>
        <dbReference type="EMBL" id="OBX36931.1"/>
    </source>
</evidence>
<dbReference type="Proteomes" id="UP000092504">
    <property type="component" value="Unassembled WGS sequence"/>
</dbReference>
<accession>A0A1B8P3V1</accession>
<gene>
    <name evidence="1" type="ORF">A8U91_01279</name>
</gene>
<dbReference type="RefSeq" id="WP_013331869.1">
    <property type="nucleotide sequence ID" value="NZ_CP087224.1"/>
</dbReference>
<proteinExistence type="predicted"/>
<reference evidence="1 2" key="1">
    <citation type="submission" date="2016-06" db="EMBL/GenBank/DDBJ databases">
        <title>Genome sequence of halotolerant plant growth promoting strain of Halomonas elongata HEK1 isolated from salterns of Rann of Kutch, Gujarat, India.</title>
        <authorList>
            <person name="Gaba S."/>
            <person name="Singh R.N."/>
            <person name="Abrol S."/>
            <person name="Kaushik R."/>
            <person name="Saxena A.K."/>
        </authorList>
    </citation>
    <scope>NUCLEOTIDE SEQUENCE [LARGE SCALE GENOMIC DNA]</scope>
    <source>
        <strain evidence="1 2">HEK1</strain>
    </source>
</reference>
<sequence>MDAKQDHERMCAAFDEWVKDENTHWLSEHDAAYQGFMAAWEMRSDEMAGLRETARLAERFARAKGRYHSEHSSCDLMERFGVPCVRPGDEPEMVKCACGDTYPPDSYGAGFMAANGGVCENCDMMNGGGNG</sequence>
<dbReference type="PATRIC" id="fig|2746.7.peg.1321"/>